<evidence type="ECO:0000313" key="1">
    <source>
        <dbReference type="EMBL" id="OSX78827.1"/>
    </source>
</evidence>
<name>A0A1X6PD76_PORUM</name>
<protein>
    <submittedName>
        <fullName evidence="1">Uncharacterized protein</fullName>
    </submittedName>
</protein>
<proteinExistence type="predicted"/>
<reference evidence="1 2" key="1">
    <citation type="submission" date="2017-03" db="EMBL/GenBank/DDBJ databases">
        <title>WGS assembly of Porphyra umbilicalis.</title>
        <authorList>
            <person name="Brawley S.H."/>
            <person name="Blouin N.A."/>
            <person name="Ficko-Blean E."/>
            <person name="Wheeler G.L."/>
            <person name="Lohr M."/>
            <person name="Goodson H.V."/>
            <person name="Jenkins J.W."/>
            <person name="Blaby-Haas C.E."/>
            <person name="Helliwell K.E."/>
            <person name="Chan C."/>
            <person name="Marriage T."/>
            <person name="Bhattacharya D."/>
            <person name="Klein A.S."/>
            <person name="Badis Y."/>
            <person name="Brodie J."/>
            <person name="Cao Y."/>
            <person name="Collen J."/>
            <person name="Dittami S.M."/>
            <person name="Gachon C.M."/>
            <person name="Green B.R."/>
            <person name="Karpowicz S."/>
            <person name="Kim J.W."/>
            <person name="Kudahl U."/>
            <person name="Lin S."/>
            <person name="Michel G."/>
            <person name="Mittag M."/>
            <person name="Olson B.J."/>
            <person name="Pangilinan J."/>
            <person name="Peng Y."/>
            <person name="Qiu H."/>
            <person name="Shu S."/>
            <person name="Singer J.T."/>
            <person name="Smith A.G."/>
            <person name="Sprecher B.N."/>
            <person name="Wagner V."/>
            <person name="Wang W."/>
            <person name="Wang Z.-Y."/>
            <person name="Yan J."/>
            <person name="Yarish C."/>
            <person name="Zoeuner-Riek S."/>
            <person name="Zhuang Y."/>
            <person name="Zou Y."/>
            <person name="Lindquist E.A."/>
            <person name="Grimwood J."/>
            <person name="Barry K."/>
            <person name="Rokhsar D.S."/>
            <person name="Schmutz J."/>
            <person name="Stiller J.W."/>
            <person name="Grossman A.R."/>
            <person name="Prochnik S.E."/>
        </authorList>
    </citation>
    <scope>NUCLEOTIDE SEQUENCE [LARGE SCALE GENOMIC DNA]</scope>
    <source>
        <strain evidence="1">4086291</strain>
    </source>
</reference>
<keyword evidence="2" id="KW-1185">Reference proteome</keyword>
<dbReference type="Proteomes" id="UP000218209">
    <property type="component" value="Unassembled WGS sequence"/>
</dbReference>
<dbReference type="EMBL" id="KV918804">
    <property type="protein sequence ID" value="OSX78827.1"/>
    <property type="molecule type" value="Genomic_DNA"/>
</dbReference>
<evidence type="ECO:0000313" key="2">
    <source>
        <dbReference type="Proteomes" id="UP000218209"/>
    </source>
</evidence>
<accession>A0A1X6PD76</accession>
<gene>
    <name evidence="1" type="ORF">BU14_0098s0053</name>
</gene>
<organism evidence="1 2">
    <name type="scientific">Porphyra umbilicalis</name>
    <name type="common">Purple laver</name>
    <name type="synonym">Red alga</name>
    <dbReference type="NCBI Taxonomy" id="2786"/>
    <lineage>
        <taxon>Eukaryota</taxon>
        <taxon>Rhodophyta</taxon>
        <taxon>Bangiophyceae</taxon>
        <taxon>Bangiales</taxon>
        <taxon>Bangiaceae</taxon>
        <taxon>Porphyra</taxon>
    </lineage>
</organism>
<sequence>MQCDICLYRAPAGVAGHKTRHCPIREIECRYQLPKDNPFYLSGTCLNVYCVHNQCCPRCLMIGHTTHTLKLTSMRWKVTSNWRAVPETSAAMPPLDSRDFVCSLMTDQCVRRLLRSIQDLAL</sequence>
<dbReference type="AlphaFoldDB" id="A0A1X6PD76"/>